<name>W4Q5F0_9BACI</name>
<dbReference type="InterPro" id="IPR005471">
    <property type="entry name" value="Tscrpt_reg_IclR_N"/>
</dbReference>
<dbReference type="GO" id="GO:0045892">
    <property type="term" value="P:negative regulation of DNA-templated transcription"/>
    <property type="evidence" value="ECO:0007669"/>
    <property type="project" value="TreeGrafter"/>
</dbReference>
<evidence type="ECO:0000313" key="6">
    <source>
        <dbReference type="EMBL" id="GAE26584.1"/>
    </source>
</evidence>
<evidence type="ECO:0000256" key="3">
    <source>
        <dbReference type="ARBA" id="ARBA00023163"/>
    </source>
</evidence>
<dbReference type="PROSITE" id="PS51078">
    <property type="entry name" value="ICLR_ED"/>
    <property type="match status" value="1"/>
</dbReference>
<evidence type="ECO:0000256" key="1">
    <source>
        <dbReference type="ARBA" id="ARBA00023015"/>
    </source>
</evidence>
<dbReference type="InterPro" id="IPR014757">
    <property type="entry name" value="Tscrpt_reg_IclR_C"/>
</dbReference>
<dbReference type="InterPro" id="IPR029016">
    <property type="entry name" value="GAF-like_dom_sf"/>
</dbReference>
<reference evidence="6" key="1">
    <citation type="journal article" date="2014" name="Genome Announc.">
        <title>Draft Genome Sequences of Three Alkaliphilic Bacillus Strains, Bacillus wakoensis JCM 9140T, Bacillus akibai JCM 9157T, and Bacillus hemicellulosilyticus JCM 9152T.</title>
        <authorList>
            <person name="Yuki M."/>
            <person name="Oshima K."/>
            <person name="Suda W."/>
            <person name="Oshida Y."/>
            <person name="Kitamura K."/>
            <person name="Iida T."/>
            <person name="Hattori M."/>
            <person name="Ohkuma M."/>
        </authorList>
    </citation>
    <scope>NUCLEOTIDE SEQUENCE [LARGE SCALE GENOMIC DNA]</scope>
    <source>
        <strain evidence="6">JCM 9140</strain>
    </source>
</reference>
<sequence length="252" mass="27774">MEMQGVLKSVTNGLSILHLFTNEKPTWGVTEISKTLNLNKSTVSRLVKELVLEGFLEKSGSKYQLGISVLCLSGVITTHLEIYREAKPTLQSLVKKVEETAHIAILEDTNITYLHKVECSHPIELLSYIGKNNPASCTSSGKLLLAFMPEEIVQSVMNKGLTKCGPNSIVDPQKLLQDLETIRNVGYSICVNELHEGIISIAAPVRDFTGDVIASISIVGPLNRMTESRMSLYIDEILKSGKEISERLGYVE</sequence>
<dbReference type="SUPFAM" id="SSF46785">
    <property type="entry name" value="Winged helix' DNA-binding domain"/>
    <property type="match status" value="1"/>
</dbReference>
<dbReference type="AlphaFoldDB" id="W4Q5F0"/>
<dbReference type="GO" id="GO:0003677">
    <property type="term" value="F:DNA binding"/>
    <property type="evidence" value="ECO:0007669"/>
    <property type="project" value="UniProtKB-KW"/>
</dbReference>
<dbReference type="Gene3D" id="3.30.450.40">
    <property type="match status" value="1"/>
</dbReference>
<feature type="domain" description="IclR-ED" evidence="5">
    <location>
        <begin position="68"/>
        <end position="250"/>
    </location>
</feature>
<dbReference type="GO" id="GO:0003700">
    <property type="term" value="F:DNA-binding transcription factor activity"/>
    <property type="evidence" value="ECO:0007669"/>
    <property type="project" value="TreeGrafter"/>
</dbReference>
<dbReference type="EMBL" id="BAUT01000027">
    <property type="protein sequence ID" value="GAE26584.1"/>
    <property type="molecule type" value="Genomic_DNA"/>
</dbReference>
<organism evidence="6 7">
    <name type="scientific">Halalkalibacter wakoensis JCM 9140</name>
    <dbReference type="NCBI Taxonomy" id="1236970"/>
    <lineage>
        <taxon>Bacteria</taxon>
        <taxon>Bacillati</taxon>
        <taxon>Bacillota</taxon>
        <taxon>Bacilli</taxon>
        <taxon>Bacillales</taxon>
        <taxon>Bacillaceae</taxon>
        <taxon>Halalkalibacter</taxon>
    </lineage>
</organism>
<keyword evidence="2" id="KW-0238">DNA-binding</keyword>
<dbReference type="Gene3D" id="1.10.10.10">
    <property type="entry name" value="Winged helix-like DNA-binding domain superfamily/Winged helix DNA-binding domain"/>
    <property type="match status" value="1"/>
</dbReference>
<keyword evidence="3" id="KW-0804">Transcription</keyword>
<keyword evidence="1" id="KW-0805">Transcription regulation</keyword>
<dbReference type="OrthoDB" id="9778379at2"/>
<dbReference type="PANTHER" id="PTHR30136">
    <property type="entry name" value="HELIX-TURN-HELIX TRANSCRIPTIONAL REGULATOR, ICLR FAMILY"/>
    <property type="match status" value="1"/>
</dbReference>
<dbReference type="InterPro" id="IPR050707">
    <property type="entry name" value="HTH_MetabolicPath_Reg"/>
</dbReference>
<dbReference type="Pfam" id="PF01614">
    <property type="entry name" value="IclR_C"/>
    <property type="match status" value="1"/>
</dbReference>
<keyword evidence="7" id="KW-1185">Reference proteome</keyword>
<dbReference type="InterPro" id="IPR036388">
    <property type="entry name" value="WH-like_DNA-bd_sf"/>
</dbReference>
<dbReference type="PANTHER" id="PTHR30136:SF35">
    <property type="entry name" value="HTH-TYPE TRANSCRIPTIONAL REGULATOR RV1719"/>
    <property type="match status" value="1"/>
</dbReference>
<dbReference type="SUPFAM" id="SSF55781">
    <property type="entry name" value="GAF domain-like"/>
    <property type="match status" value="1"/>
</dbReference>
<evidence type="ECO:0000256" key="2">
    <source>
        <dbReference type="ARBA" id="ARBA00023125"/>
    </source>
</evidence>
<protein>
    <submittedName>
        <fullName evidence="6">Transcriptional regulator</fullName>
    </submittedName>
</protein>
<feature type="domain" description="HTH iclR-type" evidence="4">
    <location>
        <begin position="7"/>
        <end position="67"/>
    </location>
</feature>
<proteinExistence type="predicted"/>
<dbReference type="PROSITE" id="PS51077">
    <property type="entry name" value="HTH_ICLR"/>
    <property type="match status" value="1"/>
</dbReference>
<evidence type="ECO:0000259" key="4">
    <source>
        <dbReference type="PROSITE" id="PS51077"/>
    </source>
</evidence>
<dbReference type="Pfam" id="PF09339">
    <property type="entry name" value="HTH_IclR"/>
    <property type="match status" value="1"/>
</dbReference>
<dbReference type="Proteomes" id="UP000018890">
    <property type="component" value="Unassembled WGS sequence"/>
</dbReference>
<evidence type="ECO:0000313" key="7">
    <source>
        <dbReference type="Proteomes" id="UP000018890"/>
    </source>
</evidence>
<dbReference type="SMART" id="SM00346">
    <property type="entry name" value="HTH_ICLR"/>
    <property type="match status" value="1"/>
</dbReference>
<dbReference type="STRING" id="1236970.JCM9140_2666"/>
<accession>W4Q5F0</accession>
<dbReference type="InterPro" id="IPR036390">
    <property type="entry name" value="WH_DNA-bd_sf"/>
</dbReference>
<dbReference type="RefSeq" id="WP_034746465.1">
    <property type="nucleotide sequence ID" value="NZ_BAUT01000027.1"/>
</dbReference>
<gene>
    <name evidence="6" type="ORF">JCM9140_2666</name>
</gene>
<comment type="caution">
    <text evidence="6">The sequence shown here is derived from an EMBL/GenBank/DDBJ whole genome shotgun (WGS) entry which is preliminary data.</text>
</comment>
<evidence type="ECO:0000259" key="5">
    <source>
        <dbReference type="PROSITE" id="PS51078"/>
    </source>
</evidence>